<dbReference type="Proteomes" id="UP000076420">
    <property type="component" value="Unassembled WGS sequence"/>
</dbReference>
<feature type="domain" description="OTU" evidence="2">
    <location>
        <begin position="45"/>
        <end position="182"/>
    </location>
</feature>
<dbReference type="KEGG" id="bgt:106050424"/>
<evidence type="ECO:0000313" key="3">
    <source>
        <dbReference type="EnsemblMetazoa" id="BGLB018790-PA"/>
    </source>
</evidence>
<dbReference type="EnsemblMetazoa" id="BGLB018790-RA">
    <property type="protein sequence ID" value="BGLB018790-PA"/>
    <property type="gene ID" value="BGLB018790"/>
</dbReference>
<dbReference type="GO" id="GO:0004843">
    <property type="term" value="F:cysteine-type deubiquitinase activity"/>
    <property type="evidence" value="ECO:0007669"/>
    <property type="project" value="TreeGrafter"/>
</dbReference>
<evidence type="ECO:0000256" key="1">
    <source>
        <dbReference type="SAM" id="MobiDB-lite"/>
    </source>
</evidence>
<proteinExistence type="predicted"/>
<gene>
    <name evidence="3" type="primary">106050424</name>
</gene>
<dbReference type="GO" id="GO:0016579">
    <property type="term" value="P:protein deubiquitination"/>
    <property type="evidence" value="ECO:0007669"/>
    <property type="project" value="TreeGrafter"/>
</dbReference>
<dbReference type="InterPro" id="IPR003323">
    <property type="entry name" value="OTU_dom"/>
</dbReference>
<dbReference type="Gene3D" id="3.90.70.80">
    <property type="match status" value="1"/>
</dbReference>
<dbReference type="AlphaFoldDB" id="A0A2C9KFG4"/>
<reference evidence="3" key="1">
    <citation type="submission" date="2020-05" db="UniProtKB">
        <authorList>
            <consortium name="EnsemblMetazoa"/>
        </authorList>
    </citation>
    <scope>IDENTIFICATION</scope>
    <source>
        <strain evidence="3">BB02</strain>
    </source>
</reference>
<dbReference type="InterPro" id="IPR050704">
    <property type="entry name" value="Peptidase_C85-like"/>
</dbReference>
<dbReference type="VEuPathDB" id="VectorBase:BGLB018790"/>
<dbReference type="PANTHER" id="PTHR12419">
    <property type="entry name" value="OTU DOMAIN CONTAINING PROTEIN"/>
    <property type="match status" value="1"/>
</dbReference>
<feature type="region of interest" description="Disordered" evidence="1">
    <location>
        <begin position="1"/>
        <end position="21"/>
    </location>
</feature>
<name>A0A2C9KFG4_BIOGL</name>
<dbReference type="InterPro" id="IPR038765">
    <property type="entry name" value="Papain-like_cys_pep_sf"/>
</dbReference>
<evidence type="ECO:0000313" key="4">
    <source>
        <dbReference type="Proteomes" id="UP000076420"/>
    </source>
</evidence>
<dbReference type="STRING" id="6526.A0A2C9KFG4"/>
<dbReference type="PROSITE" id="PS50802">
    <property type="entry name" value="OTU"/>
    <property type="match status" value="1"/>
</dbReference>
<organism evidence="3 4">
    <name type="scientific">Biomphalaria glabrata</name>
    <name type="common">Bloodfluke planorb</name>
    <name type="synonym">Freshwater snail</name>
    <dbReference type="NCBI Taxonomy" id="6526"/>
    <lineage>
        <taxon>Eukaryota</taxon>
        <taxon>Metazoa</taxon>
        <taxon>Spiralia</taxon>
        <taxon>Lophotrochozoa</taxon>
        <taxon>Mollusca</taxon>
        <taxon>Gastropoda</taxon>
        <taxon>Heterobranchia</taxon>
        <taxon>Euthyneura</taxon>
        <taxon>Panpulmonata</taxon>
        <taxon>Hygrophila</taxon>
        <taxon>Lymnaeoidea</taxon>
        <taxon>Planorbidae</taxon>
        <taxon>Biomphalaria</taxon>
    </lineage>
</organism>
<protein>
    <recommendedName>
        <fullName evidence="2">OTU domain-containing protein</fullName>
    </recommendedName>
</protein>
<dbReference type="CDD" id="cd22755">
    <property type="entry name" value="OTU_CeDUB-like"/>
    <property type="match status" value="1"/>
</dbReference>
<dbReference type="VEuPathDB" id="VectorBase:BGLAX_033424"/>
<sequence>MSLSQITTITKHPDMTPSLEITSTPTTSLPITFTQLEKEMIKQKRLTIKIVADGNCLFRTISQIIFLTEDQHRNIRKHVTSFMITHEENFEMFVDGDCKSSIWKQETTWATTAEMLAAATLLQRDIYTFSPNHKKTKYSWLLLEPLFHDANSYILSHTDNYICCNITLLHINGNHFDVVVPQEATCNCYFAKLHFGV</sequence>
<dbReference type="SUPFAM" id="SSF54001">
    <property type="entry name" value="Cysteine proteinases"/>
    <property type="match status" value="1"/>
</dbReference>
<feature type="compositionally biased region" description="Polar residues" evidence="1">
    <location>
        <begin position="1"/>
        <end position="10"/>
    </location>
</feature>
<accession>A0A2C9KFG4</accession>
<dbReference type="Pfam" id="PF02338">
    <property type="entry name" value="OTU"/>
    <property type="match status" value="1"/>
</dbReference>
<evidence type="ECO:0000259" key="2">
    <source>
        <dbReference type="PROSITE" id="PS50802"/>
    </source>
</evidence>